<dbReference type="Pfam" id="PF00188">
    <property type="entry name" value="CAP"/>
    <property type="match status" value="1"/>
</dbReference>
<dbReference type="PANTHER" id="PTHR31157:SF1">
    <property type="entry name" value="SCP DOMAIN-CONTAINING PROTEIN"/>
    <property type="match status" value="1"/>
</dbReference>
<dbReference type="SUPFAM" id="SSF51120">
    <property type="entry name" value="beta-Roll"/>
    <property type="match status" value="2"/>
</dbReference>
<protein>
    <submittedName>
        <fullName evidence="3">CAP domain-containing protein</fullName>
    </submittedName>
</protein>
<accession>A0ABW3ZPU3</accession>
<dbReference type="PRINTS" id="PR00313">
    <property type="entry name" value="CABNDNGRPT"/>
</dbReference>
<dbReference type="InterPro" id="IPR001343">
    <property type="entry name" value="Hemolysn_Ca-bd"/>
</dbReference>
<feature type="domain" description="SCP" evidence="2">
    <location>
        <begin position="12"/>
        <end position="165"/>
    </location>
</feature>
<dbReference type="RefSeq" id="WP_386806371.1">
    <property type="nucleotide sequence ID" value="NZ_JBHTMU010000076.1"/>
</dbReference>
<dbReference type="InterPro" id="IPR011049">
    <property type="entry name" value="Serralysin-like_metalloprot_C"/>
</dbReference>
<evidence type="ECO:0000313" key="3">
    <source>
        <dbReference type="EMBL" id="MFD1344800.1"/>
    </source>
</evidence>
<comment type="caution">
    <text evidence="3">The sequence shown here is derived from an EMBL/GenBank/DDBJ whole genome shotgun (WGS) entry which is preliminary data.</text>
</comment>
<name>A0ABW3ZPU3_9RHOB</name>
<dbReference type="Pfam" id="PF00353">
    <property type="entry name" value="HemolysinCabind"/>
    <property type="match status" value="3"/>
</dbReference>
<dbReference type="Gene3D" id="2.150.10.10">
    <property type="entry name" value="Serralysin-like metalloprotease, C-terminal"/>
    <property type="match status" value="2"/>
</dbReference>
<dbReference type="CDD" id="cd05379">
    <property type="entry name" value="CAP_bacterial"/>
    <property type="match status" value="1"/>
</dbReference>
<gene>
    <name evidence="3" type="ORF">ACFQ4E_20390</name>
</gene>
<dbReference type="InterPro" id="IPR014044">
    <property type="entry name" value="CAP_dom"/>
</dbReference>
<proteinExistence type="predicted"/>
<dbReference type="Proteomes" id="UP001597135">
    <property type="component" value="Unassembled WGS sequence"/>
</dbReference>
<sequence length="465" mass="48506">MTFSAAEQYMLELVNRARLDPKGEIKRYDISSVNDDLPAGTLSTQTKQVLAPEALLHASSQAHSGWMLDNDVFSHTGAGGSSSNDRMREAGYNFTGSWKSGENLAWSGSTGAVDIEAAVESSHRDLMLSASHRKNILKDEYREIGIALEEGDFNGYNAAMITQNYAVSGRSAFVTGVAYDDADRDEFYSMGEGRGGVIFQSGSDVAETARAGGYALELAAEMTEIMVGWSGGEAQVQIDLSGGNAKLDLVGDMLASSVDLVIQSGNAGGACLLGVDDLDLTGGSADETLEGNDGDNVIDGGAGDDTINTGKGDDAAEGGAGRDKIKGQKGDDTLSGGDDNDKLIGQGGNDTLLGGAGRDKLKGGGGRDRLEGGADNDVVIGQKGSDIFVFRDGDGSDKIKKFDLGDDTLLLDADLWGGGMSADEVVDTYGEVKRGNIILDFGDGDEICFKGEDDLSALADDISFL</sequence>
<evidence type="ECO:0000259" key="2">
    <source>
        <dbReference type="Pfam" id="PF00188"/>
    </source>
</evidence>
<reference evidence="4" key="1">
    <citation type="journal article" date="2019" name="Int. J. Syst. Evol. Microbiol.">
        <title>The Global Catalogue of Microorganisms (GCM) 10K type strain sequencing project: providing services to taxonomists for standard genome sequencing and annotation.</title>
        <authorList>
            <consortium name="The Broad Institute Genomics Platform"/>
            <consortium name="The Broad Institute Genome Sequencing Center for Infectious Disease"/>
            <person name="Wu L."/>
            <person name="Ma J."/>
        </authorList>
    </citation>
    <scope>NUCLEOTIDE SEQUENCE [LARGE SCALE GENOMIC DNA]</scope>
    <source>
        <strain evidence="4">CCUG 62953</strain>
    </source>
</reference>
<dbReference type="InterPro" id="IPR035940">
    <property type="entry name" value="CAP_sf"/>
</dbReference>
<dbReference type="PROSITE" id="PS00330">
    <property type="entry name" value="HEMOLYSIN_CALCIUM"/>
    <property type="match status" value="2"/>
</dbReference>
<evidence type="ECO:0000256" key="1">
    <source>
        <dbReference type="SAM" id="MobiDB-lite"/>
    </source>
</evidence>
<dbReference type="EMBL" id="JBHTMU010000076">
    <property type="protein sequence ID" value="MFD1344800.1"/>
    <property type="molecule type" value="Genomic_DNA"/>
</dbReference>
<dbReference type="Gene3D" id="3.40.33.10">
    <property type="entry name" value="CAP"/>
    <property type="match status" value="1"/>
</dbReference>
<dbReference type="SUPFAM" id="SSF55797">
    <property type="entry name" value="PR-1-like"/>
    <property type="match status" value="1"/>
</dbReference>
<organism evidence="3 4">
    <name type="scientific">Litorisediminicola beolgyonensis</name>
    <dbReference type="NCBI Taxonomy" id="1173614"/>
    <lineage>
        <taxon>Bacteria</taxon>
        <taxon>Pseudomonadati</taxon>
        <taxon>Pseudomonadota</taxon>
        <taxon>Alphaproteobacteria</taxon>
        <taxon>Rhodobacterales</taxon>
        <taxon>Paracoccaceae</taxon>
        <taxon>Litorisediminicola</taxon>
    </lineage>
</organism>
<feature type="compositionally biased region" description="Basic and acidic residues" evidence="1">
    <location>
        <begin position="320"/>
        <end position="332"/>
    </location>
</feature>
<keyword evidence="4" id="KW-1185">Reference proteome</keyword>
<evidence type="ECO:0000313" key="4">
    <source>
        <dbReference type="Proteomes" id="UP001597135"/>
    </source>
</evidence>
<feature type="region of interest" description="Disordered" evidence="1">
    <location>
        <begin position="284"/>
        <end position="350"/>
    </location>
</feature>
<dbReference type="PANTHER" id="PTHR31157">
    <property type="entry name" value="SCP DOMAIN-CONTAINING PROTEIN"/>
    <property type="match status" value="1"/>
</dbReference>
<dbReference type="InterPro" id="IPR018511">
    <property type="entry name" value="Hemolysin-typ_Ca-bd_CS"/>
</dbReference>